<organism evidence="3 4">
    <name type="scientific">Methylomicrobium album BG8</name>
    <dbReference type="NCBI Taxonomy" id="686340"/>
    <lineage>
        <taxon>Bacteria</taxon>
        <taxon>Pseudomonadati</taxon>
        <taxon>Pseudomonadota</taxon>
        <taxon>Gammaproteobacteria</taxon>
        <taxon>Methylococcales</taxon>
        <taxon>Methylococcaceae</taxon>
        <taxon>Methylomicrobium</taxon>
    </lineage>
</organism>
<feature type="region of interest" description="Disordered" evidence="1">
    <location>
        <begin position="22"/>
        <end position="51"/>
    </location>
</feature>
<feature type="chain" id="PRO_5003612141" description="Lipoprotein" evidence="2">
    <location>
        <begin position="21"/>
        <end position="199"/>
    </location>
</feature>
<evidence type="ECO:0000256" key="2">
    <source>
        <dbReference type="SAM" id="SignalP"/>
    </source>
</evidence>
<feature type="compositionally biased region" description="Basic and acidic residues" evidence="1">
    <location>
        <begin position="34"/>
        <end position="44"/>
    </location>
</feature>
<dbReference type="AlphaFoldDB" id="H8GRC6"/>
<proteinExistence type="predicted"/>
<keyword evidence="4" id="KW-1185">Reference proteome</keyword>
<name>H8GRC6_METAL</name>
<dbReference type="EMBL" id="CM001475">
    <property type="protein sequence ID" value="EIC31105.1"/>
    <property type="molecule type" value="Genomic_DNA"/>
</dbReference>
<evidence type="ECO:0000313" key="3">
    <source>
        <dbReference type="EMBL" id="EIC31105.1"/>
    </source>
</evidence>
<feature type="signal peptide" evidence="2">
    <location>
        <begin position="1"/>
        <end position="20"/>
    </location>
</feature>
<sequence>MNTPAKLFTAIVVSLLSACATQPTPQPDTAAKATEPKPQVRQEELPPDYNPYIDPPLTIIKDGKSLNLVRIMDGGICKNELQGASGSFLVYADPHDIDRIKQEKPKEIFQDFETKIQNLSTDILQQAIDQTNLTDDPFSLDDDVMQEKLTEQLTKNFHKAAAGPLSAFIRETTLTIEVTPFPPSLTFYQKGCDMSRFTQ</sequence>
<accession>H8GRC6</accession>
<reference evidence="3 4" key="1">
    <citation type="journal article" date="2013" name="Genome Announc.">
        <title>Genome Sequence of the Obligate Gammaproteobacterial Methanotroph Methylomicrobium album Strain BG8.</title>
        <authorList>
            <person name="Kits K.D."/>
            <person name="Kalyuzhnaya M.G."/>
            <person name="Klotz M.G."/>
            <person name="Jetten M.S."/>
            <person name="Op den Camp H.J."/>
            <person name="Vuilleumier S."/>
            <person name="Bringel F."/>
            <person name="Dispirito A.A."/>
            <person name="Murrell J.C."/>
            <person name="Bruce D."/>
            <person name="Cheng J.F."/>
            <person name="Copeland A."/>
            <person name="Goodwin L."/>
            <person name="Hauser L."/>
            <person name="Lajus A."/>
            <person name="Land M.L."/>
            <person name="Lapidus A."/>
            <person name="Lucas S."/>
            <person name="Medigue C."/>
            <person name="Pitluck S."/>
            <person name="Woyke T."/>
            <person name="Zeytun A."/>
            <person name="Stein L.Y."/>
        </authorList>
    </citation>
    <scope>NUCLEOTIDE SEQUENCE [LARGE SCALE GENOMIC DNA]</scope>
    <source>
        <strain evidence="3 4">BG8</strain>
    </source>
</reference>
<evidence type="ECO:0000313" key="4">
    <source>
        <dbReference type="Proteomes" id="UP000005090"/>
    </source>
</evidence>
<dbReference type="HOGENOM" id="CLU_1382719_0_0_6"/>
<evidence type="ECO:0008006" key="5">
    <source>
        <dbReference type="Google" id="ProtNLM"/>
    </source>
</evidence>
<evidence type="ECO:0000256" key="1">
    <source>
        <dbReference type="SAM" id="MobiDB-lite"/>
    </source>
</evidence>
<protein>
    <recommendedName>
        <fullName evidence="5">Lipoprotein</fullName>
    </recommendedName>
</protein>
<dbReference type="PROSITE" id="PS51257">
    <property type="entry name" value="PROKAR_LIPOPROTEIN"/>
    <property type="match status" value="1"/>
</dbReference>
<keyword evidence="2" id="KW-0732">Signal</keyword>
<dbReference type="Proteomes" id="UP000005090">
    <property type="component" value="Chromosome"/>
</dbReference>
<dbReference type="eggNOG" id="ENOG5031N9V">
    <property type="taxonomic scope" value="Bacteria"/>
</dbReference>
<gene>
    <name evidence="3" type="ORF">Metal_3456</name>
</gene>